<evidence type="ECO:0000313" key="2">
    <source>
        <dbReference type="Proteomes" id="UP001273935"/>
    </source>
</evidence>
<dbReference type="Gene3D" id="3.40.50.150">
    <property type="entry name" value="Vaccinia Virus protein VP39"/>
    <property type="match status" value="1"/>
</dbReference>
<feature type="non-terminal residue" evidence="1">
    <location>
        <position position="69"/>
    </location>
</feature>
<name>A0ABU3Y1K3_9GAMM</name>
<protein>
    <submittedName>
        <fullName evidence="1">Uncharacterized protein</fullName>
    </submittedName>
</protein>
<dbReference type="Proteomes" id="UP001273935">
    <property type="component" value="Unassembled WGS sequence"/>
</dbReference>
<reference evidence="1 2" key="1">
    <citation type="submission" date="2023-10" db="EMBL/GenBank/DDBJ databases">
        <title>Pseudomonas otitidis isolated from a paediatric patient with cystic fibrosis in Chile.</title>
        <authorList>
            <person name="Amsteins-Romero L."/>
            <person name="Opazo-Capurro A."/>
            <person name="Matus-Kohler M."/>
            <person name="Gonzalez-Rocha G."/>
        </authorList>
    </citation>
    <scope>NUCLEOTIDE SEQUENCE [LARGE SCALE GENOMIC DNA]</scope>
    <source>
        <strain evidence="1 2">P-714</strain>
    </source>
</reference>
<proteinExistence type="predicted"/>
<sequence length="69" mass="7181">AGLGHMSLWLAQRGHQVTLAEPAETMLDGARERFAEVGLEHGEADGALGAAVDLLREARGEGVEMAVVG</sequence>
<organism evidence="1 2">
    <name type="scientific">Metapseudomonas otitidis</name>
    <dbReference type="NCBI Taxonomy" id="319939"/>
    <lineage>
        <taxon>Bacteria</taxon>
        <taxon>Pseudomonadati</taxon>
        <taxon>Pseudomonadota</taxon>
        <taxon>Gammaproteobacteria</taxon>
        <taxon>Pseudomonadales</taxon>
        <taxon>Pseudomonadaceae</taxon>
        <taxon>Metapseudomonas</taxon>
    </lineage>
</organism>
<feature type="non-terminal residue" evidence="1">
    <location>
        <position position="1"/>
    </location>
</feature>
<comment type="caution">
    <text evidence="1">The sequence shown here is derived from an EMBL/GenBank/DDBJ whole genome shotgun (WGS) entry which is preliminary data.</text>
</comment>
<dbReference type="EMBL" id="JAWJUL010000614">
    <property type="protein sequence ID" value="MDV3444046.1"/>
    <property type="molecule type" value="Genomic_DNA"/>
</dbReference>
<evidence type="ECO:0000313" key="1">
    <source>
        <dbReference type="EMBL" id="MDV3444046.1"/>
    </source>
</evidence>
<keyword evidence="2" id="KW-1185">Reference proteome</keyword>
<accession>A0ABU3Y1K3</accession>
<gene>
    <name evidence="1" type="ORF">R0G64_32575</name>
</gene>
<dbReference type="InterPro" id="IPR029063">
    <property type="entry name" value="SAM-dependent_MTases_sf"/>
</dbReference>
<dbReference type="SUPFAM" id="SSF53335">
    <property type="entry name" value="S-adenosyl-L-methionine-dependent methyltransferases"/>
    <property type="match status" value="1"/>
</dbReference>